<evidence type="ECO:0000313" key="9">
    <source>
        <dbReference type="EMBL" id="MDD9206093.1"/>
    </source>
</evidence>
<evidence type="ECO:0000256" key="1">
    <source>
        <dbReference type="ARBA" id="ARBA00008987"/>
    </source>
</evidence>
<organism evidence="9 10">
    <name type="scientific">Georgenia halotolerans</name>
    <dbReference type="NCBI Taxonomy" id="3028317"/>
    <lineage>
        <taxon>Bacteria</taxon>
        <taxon>Bacillati</taxon>
        <taxon>Actinomycetota</taxon>
        <taxon>Actinomycetes</taxon>
        <taxon>Micrococcales</taxon>
        <taxon>Bogoriellaceae</taxon>
        <taxon>Georgenia</taxon>
    </lineage>
</organism>
<evidence type="ECO:0000256" key="5">
    <source>
        <dbReference type="ARBA" id="ARBA00023284"/>
    </source>
</evidence>
<keyword evidence="3" id="KW-0249">Electron transport</keyword>
<dbReference type="SUPFAM" id="SSF52833">
    <property type="entry name" value="Thioredoxin-like"/>
    <property type="match status" value="1"/>
</dbReference>
<keyword evidence="5" id="KW-0676">Redox-active center</keyword>
<dbReference type="PROSITE" id="PS51352">
    <property type="entry name" value="THIOREDOXIN_2"/>
    <property type="match status" value="1"/>
</dbReference>
<evidence type="ECO:0000313" key="10">
    <source>
        <dbReference type="Proteomes" id="UP001165561"/>
    </source>
</evidence>
<proteinExistence type="inferred from homology"/>
<dbReference type="InterPro" id="IPR017937">
    <property type="entry name" value="Thioredoxin_CS"/>
</dbReference>
<evidence type="ECO:0000256" key="4">
    <source>
        <dbReference type="ARBA" id="ARBA00023157"/>
    </source>
</evidence>
<evidence type="ECO:0000256" key="2">
    <source>
        <dbReference type="ARBA" id="ARBA00022448"/>
    </source>
</evidence>
<sequence length="111" mass="12131">MSHVAEVTDATFDQEVLGSEVPVLVDFWAAWCAPCRQMSPIVEEIATQHGQSMKFAKLDTDANPETAMRYGIVSIPTFNVYSGGELVKSIIGGRPKKALLAELQDYLDAGR</sequence>
<comment type="similarity">
    <text evidence="1 7">Belongs to the thioredoxin family.</text>
</comment>
<dbReference type="Proteomes" id="UP001165561">
    <property type="component" value="Unassembled WGS sequence"/>
</dbReference>
<dbReference type="PROSITE" id="PS00194">
    <property type="entry name" value="THIOREDOXIN_1"/>
    <property type="match status" value="1"/>
</dbReference>
<gene>
    <name evidence="9" type="primary">trxA</name>
    <name evidence="9" type="ORF">PU560_06355</name>
</gene>
<dbReference type="InterPro" id="IPR005746">
    <property type="entry name" value="Thioredoxin"/>
</dbReference>
<dbReference type="PANTHER" id="PTHR45663">
    <property type="entry name" value="GEO12009P1"/>
    <property type="match status" value="1"/>
</dbReference>
<protein>
    <recommendedName>
        <fullName evidence="6 7">Thioredoxin</fullName>
    </recommendedName>
</protein>
<comment type="caution">
    <text evidence="9">The sequence shown here is derived from an EMBL/GenBank/DDBJ whole genome shotgun (WGS) entry which is preliminary data.</text>
</comment>
<dbReference type="Gene3D" id="3.40.30.10">
    <property type="entry name" value="Glutaredoxin"/>
    <property type="match status" value="1"/>
</dbReference>
<reference evidence="9" key="1">
    <citation type="submission" date="2023-02" db="EMBL/GenBank/DDBJ databases">
        <title>Georgenia sp.10Sc9-8, isolated from a soil sample collected from the Taklamakan desert.</title>
        <authorList>
            <person name="Liu S."/>
        </authorList>
    </citation>
    <scope>NUCLEOTIDE SEQUENCE</scope>
    <source>
        <strain evidence="9">10Sc9-8</strain>
    </source>
</reference>
<accession>A0ABT5TVK3</accession>
<dbReference type="EMBL" id="JARACI010000775">
    <property type="protein sequence ID" value="MDD9206093.1"/>
    <property type="molecule type" value="Genomic_DNA"/>
</dbReference>
<dbReference type="InterPro" id="IPR013766">
    <property type="entry name" value="Thioredoxin_domain"/>
</dbReference>
<evidence type="ECO:0000256" key="3">
    <source>
        <dbReference type="ARBA" id="ARBA00022982"/>
    </source>
</evidence>
<evidence type="ECO:0000256" key="7">
    <source>
        <dbReference type="PIRNR" id="PIRNR000077"/>
    </source>
</evidence>
<dbReference type="PANTHER" id="PTHR45663:SF11">
    <property type="entry name" value="GEO12009P1"/>
    <property type="match status" value="1"/>
</dbReference>
<feature type="domain" description="Thioredoxin" evidence="8">
    <location>
        <begin position="1"/>
        <end position="108"/>
    </location>
</feature>
<keyword evidence="2" id="KW-0813">Transport</keyword>
<evidence type="ECO:0000256" key="6">
    <source>
        <dbReference type="NCBIfam" id="TIGR01068"/>
    </source>
</evidence>
<dbReference type="InterPro" id="IPR036249">
    <property type="entry name" value="Thioredoxin-like_sf"/>
</dbReference>
<evidence type="ECO:0000259" key="8">
    <source>
        <dbReference type="PROSITE" id="PS51352"/>
    </source>
</evidence>
<dbReference type="Pfam" id="PF00085">
    <property type="entry name" value="Thioredoxin"/>
    <property type="match status" value="1"/>
</dbReference>
<keyword evidence="10" id="KW-1185">Reference proteome</keyword>
<name>A0ABT5TVK3_9MICO</name>
<dbReference type="PRINTS" id="PR00421">
    <property type="entry name" value="THIOREDOXIN"/>
</dbReference>
<keyword evidence="4" id="KW-1015">Disulfide bond</keyword>
<dbReference type="PIRSF" id="PIRSF000077">
    <property type="entry name" value="Thioredoxin"/>
    <property type="match status" value="1"/>
</dbReference>
<dbReference type="CDD" id="cd02947">
    <property type="entry name" value="TRX_family"/>
    <property type="match status" value="1"/>
</dbReference>
<dbReference type="NCBIfam" id="TIGR01068">
    <property type="entry name" value="thioredoxin"/>
    <property type="match status" value="1"/>
</dbReference>